<keyword evidence="1" id="KW-0472">Membrane</keyword>
<proteinExistence type="predicted"/>
<name>A0A6G1HS94_9PEZI</name>
<dbReference type="AlphaFoldDB" id="A0A6G1HS94"/>
<feature type="transmembrane region" description="Helical" evidence="1">
    <location>
        <begin position="20"/>
        <end position="37"/>
    </location>
</feature>
<reference evidence="2" key="1">
    <citation type="journal article" date="2020" name="Stud. Mycol.">
        <title>101 Dothideomycetes genomes: a test case for predicting lifestyles and emergence of pathogens.</title>
        <authorList>
            <person name="Haridas S."/>
            <person name="Albert R."/>
            <person name="Binder M."/>
            <person name="Bloem J."/>
            <person name="Labutti K."/>
            <person name="Salamov A."/>
            <person name="Andreopoulos B."/>
            <person name="Baker S."/>
            <person name="Barry K."/>
            <person name="Bills G."/>
            <person name="Bluhm B."/>
            <person name="Cannon C."/>
            <person name="Castanera R."/>
            <person name="Culley D."/>
            <person name="Daum C."/>
            <person name="Ezra D."/>
            <person name="Gonzalez J."/>
            <person name="Henrissat B."/>
            <person name="Kuo A."/>
            <person name="Liang C."/>
            <person name="Lipzen A."/>
            <person name="Lutzoni F."/>
            <person name="Magnuson J."/>
            <person name="Mondo S."/>
            <person name="Nolan M."/>
            <person name="Ohm R."/>
            <person name="Pangilinan J."/>
            <person name="Park H.-J."/>
            <person name="Ramirez L."/>
            <person name="Alfaro M."/>
            <person name="Sun H."/>
            <person name="Tritt A."/>
            <person name="Yoshinaga Y."/>
            <person name="Zwiers L.-H."/>
            <person name="Turgeon B."/>
            <person name="Goodwin S."/>
            <person name="Spatafora J."/>
            <person name="Crous P."/>
            <person name="Grigoriev I."/>
        </authorList>
    </citation>
    <scope>NUCLEOTIDE SEQUENCE</scope>
    <source>
        <strain evidence="2">CBS 262.69</strain>
    </source>
</reference>
<accession>A0A6G1HS94</accession>
<evidence type="ECO:0000313" key="3">
    <source>
        <dbReference type="Proteomes" id="UP000799640"/>
    </source>
</evidence>
<organism evidence="2 3">
    <name type="scientific">Trichodelitschia bisporula</name>
    <dbReference type="NCBI Taxonomy" id="703511"/>
    <lineage>
        <taxon>Eukaryota</taxon>
        <taxon>Fungi</taxon>
        <taxon>Dikarya</taxon>
        <taxon>Ascomycota</taxon>
        <taxon>Pezizomycotina</taxon>
        <taxon>Dothideomycetes</taxon>
        <taxon>Dothideomycetes incertae sedis</taxon>
        <taxon>Phaeotrichales</taxon>
        <taxon>Phaeotrichaceae</taxon>
        <taxon>Trichodelitschia</taxon>
    </lineage>
</organism>
<dbReference type="Proteomes" id="UP000799640">
    <property type="component" value="Unassembled WGS sequence"/>
</dbReference>
<evidence type="ECO:0000313" key="2">
    <source>
        <dbReference type="EMBL" id="KAF2398794.1"/>
    </source>
</evidence>
<sequence length="61" mass="6302">MTLAPTYPNIYSDSGSGSDLISGAGPGSASASFIVLVQTGKSIRLRRSGCKVLRCVNALRT</sequence>
<keyword evidence="1" id="KW-0812">Transmembrane</keyword>
<gene>
    <name evidence="2" type="ORF">EJ06DRAFT_531873</name>
</gene>
<protein>
    <submittedName>
        <fullName evidence="2">Uncharacterized protein</fullName>
    </submittedName>
</protein>
<keyword evidence="3" id="KW-1185">Reference proteome</keyword>
<evidence type="ECO:0000256" key="1">
    <source>
        <dbReference type="SAM" id="Phobius"/>
    </source>
</evidence>
<dbReference type="EMBL" id="ML996699">
    <property type="protein sequence ID" value="KAF2398794.1"/>
    <property type="molecule type" value="Genomic_DNA"/>
</dbReference>
<keyword evidence="1" id="KW-1133">Transmembrane helix</keyword>